<dbReference type="Pfam" id="PF07715">
    <property type="entry name" value="Plug"/>
    <property type="match status" value="1"/>
</dbReference>
<keyword evidence="11" id="KW-1185">Reference proteome</keyword>
<comment type="similarity">
    <text evidence="7">Belongs to the TonB-dependent receptor family.</text>
</comment>
<keyword evidence="2 7" id="KW-0813">Transport</keyword>
<dbReference type="Gene3D" id="2.40.170.20">
    <property type="entry name" value="TonB-dependent receptor, beta-barrel domain"/>
    <property type="match status" value="1"/>
</dbReference>
<reference evidence="10 11" key="1">
    <citation type="submission" date="2016-11" db="EMBL/GenBank/DDBJ databases">
        <authorList>
            <person name="Jaros S."/>
            <person name="Januszkiewicz K."/>
            <person name="Wedrychowicz H."/>
        </authorList>
    </citation>
    <scope>NUCLEOTIDE SEQUENCE [LARGE SCALE GENOMIC DNA]</scope>
    <source>
        <strain evidence="10 11">DSM 24574</strain>
    </source>
</reference>
<keyword evidence="6 7" id="KW-0998">Cell outer membrane</keyword>
<keyword evidence="3 7" id="KW-1134">Transmembrane beta strand</keyword>
<dbReference type="InterPro" id="IPR008969">
    <property type="entry name" value="CarboxyPept-like_regulatory"/>
</dbReference>
<evidence type="ECO:0000256" key="1">
    <source>
        <dbReference type="ARBA" id="ARBA00004571"/>
    </source>
</evidence>
<dbReference type="SUPFAM" id="SSF49464">
    <property type="entry name" value="Carboxypeptidase regulatory domain-like"/>
    <property type="match status" value="1"/>
</dbReference>
<evidence type="ECO:0000259" key="9">
    <source>
        <dbReference type="Pfam" id="PF07715"/>
    </source>
</evidence>
<feature type="domain" description="TonB-dependent receptor plug" evidence="9">
    <location>
        <begin position="279"/>
        <end position="357"/>
    </location>
</feature>
<feature type="signal peptide" evidence="8">
    <location>
        <begin position="1"/>
        <end position="23"/>
    </location>
</feature>
<evidence type="ECO:0000256" key="5">
    <source>
        <dbReference type="ARBA" id="ARBA00023136"/>
    </source>
</evidence>
<dbReference type="InterPro" id="IPR036942">
    <property type="entry name" value="Beta-barrel_TonB_sf"/>
</dbReference>
<dbReference type="InterPro" id="IPR039426">
    <property type="entry name" value="TonB-dep_rcpt-like"/>
</dbReference>
<dbReference type="PROSITE" id="PS52016">
    <property type="entry name" value="TONB_DEPENDENT_REC_3"/>
    <property type="match status" value="1"/>
</dbReference>
<evidence type="ECO:0000256" key="4">
    <source>
        <dbReference type="ARBA" id="ARBA00022692"/>
    </source>
</evidence>
<dbReference type="Pfam" id="PF13715">
    <property type="entry name" value="CarbopepD_reg_2"/>
    <property type="match status" value="1"/>
</dbReference>
<dbReference type="RefSeq" id="WP_073142317.1">
    <property type="nucleotide sequence ID" value="NZ_FQWQ01000005.1"/>
</dbReference>
<evidence type="ECO:0000256" key="2">
    <source>
        <dbReference type="ARBA" id="ARBA00022448"/>
    </source>
</evidence>
<organism evidence="10 11">
    <name type="scientific">Chryseolinea serpens</name>
    <dbReference type="NCBI Taxonomy" id="947013"/>
    <lineage>
        <taxon>Bacteria</taxon>
        <taxon>Pseudomonadati</taxon>
        <taxon>Bacteroidota</taxon>
        <taxon>Cytophagia</taxon>
        <taxon>Cytophagales</taxon>
        <taxon>Fulvivirgaceae</taxon>
        <taxon>Chryseolinea</taxon>
    </lineage>
</organism>
<evidence type="ECO:0000256" key="7">
    <source>
        <dbReference type="PROSITE-ProRule" id="PRU01360"/>
    </source>
</evidence>
<evidence type="ECO:0000313" key="11">
    <source>
        <dbReference type="Proteomes" id="UP000184212"/>
    </source>
</evidence>
<keyword evidence="4 7" id="KW-0812">Transmembrane</keyword>
<keyword evidence="8" id="KW-0732">Signal</keyword>
<proteinExistence type="inferred from homology"/>
<evidence type="ECO:0000256" key="3">
    <source>
        <dbReference type="ARBA" id="ARBA00022452"/>
    </source>
</evidence>
<dbReference type="SUPFAM" id="SSF56935">
    <property type="entry name" value="Porins"/>
    <property type="match status" value="1"/>
</dbReference>
<accession>A0A1M5WZU6</accession>
<dbReference type="EMBL" id="FQWQ01000005">
    <property type="protein sequence ID" value="SHH93186.1"/>
    <property type="molecule type" value="Genomic_DNA"/>
</dbReference>
<dbReference type="OrthoDB" id="9758870at2"/>
<keyword evidence="5 7" id="KW-0472">Membrane</keyword>
<dbReference type="Proteomes" id="UP000184212">
    <property type="component" value="Unassembled WGS sequence"/>
</dbReference>
<dbReference type="Gene3D" id="2.60.40.1120">
    <property type="entry name" value="Carboxypeptidase-like, regulatory domain"/>
    <property type="match status" value="1"/>
</dbReference>
<comment type="subcellular location">
    <subcellularLocation>
        <location evidence="1 7">Cell outer membrane</location>
        <topology evidence="1 7">Multi-pass membrane protein</topology>
    </subcellularLocation>
</comment>
<dbReference type="InterPro" id="IPR037066">
    <property type="entry name" value="Plug_dom_sf"/>
</dbReference>
<gene>
    <name evidence="10" type="ORF">SAMN04488109_6195</name>
</gene>
<dbReference type="GO" id="GO:0009279">
    <property type="term" value="C:cell outer membrane"/>
    <property type="evidence" value="ECO:0007669"/>
    <property type="project" value="UniProtKB-SubCell"/>
</dbReference>
<evidence type="ECO:0000313" key="10">
    <source>
        <dbReference type="EMBL" id="SHH93186.1"/>
    </source>
</evidence>
<dbReference type="STRING" id="947013.SAMN04488109_6195"/>
<protein>
    <submittedName>
        <fullName evidence="10">Outer membrane receptor proteins, mostly Fe transport</fullName>
    </submittedName>
</protein>
<keyword evidence="10" id="KW-0675">Receptor</keyword>
<dbReference type="Gene3D" id="2.170.130.10">
    <property type="entry name" value="TonB-dependent receptor, plug domain"/>
    <property type="match status" value="1"/>
</dbReference>
<name>A0A1M5WZU6_9BACT</name>
<evidence type="ECO:0000256" key="8">
    <source>
        <dbReference type="SAM" id="SignalP"/>
    </source>
</evidence>
<sequence>MKTLYTFIICGIAMLALTQTANGQQRGLINVELSGAPFKQLVDAIESQTDYHFYYNPRTTDSLKITLSAQNQNVNAVLGHALAGTQLHFAVDPQGNIFVTEGRDIMTDLPVDFFDTGVAPSQQTLASGFDYTAYEKREKEKKLVESKLYAIGPKSSNLQGNATMAGHVRDVTNGEPLVGATVYIEKPLIGVITDQFGYYAITLPKGRHELKIKSISMKSTVRQIMLYADGKLEIELDPDVTPLKEVVVESDKDVRVMGMQMGMEKLDIKTMKNMPLALGETDIMKVVLALPGVQSVGEGTVGLNVRGGAANQNLILFNDAVVYNPSHLFGFFSTFNPDVLKNVELYKSGITADYGGRLSSVLDVSSREGNLKKFQGSGGISPITGRLTLEGPLIKEKTSFLIGARSTYSDWILRQLHNERLKNSQASFYDVNLNVSHKINDRNNLYLSGYMSHDKFKLNTDTSYAYSDRNASIKWKHIFNNKLYAVATGGISKYSYTMSSDLNPVEAFDMNFSIQQINGKVDFSYFLNAKHTINAGVSVVRYSLQPGHIAPKGEQSTQKTMALQHEQGQENAIYIGDNFEVSPKLSIYGGVRYSFYEYLGPRNVYQYANGIPRSESSITDSLYYGSGKSIASYGGAEPRFSIRYSVSQNASVKFSYNRMRQYIQMLSNTTAMTPTDIWKLSDAYIKPQVGDQVSLGFYKNTRKHSLEISLEAYYKTTQNALDFKGGAVLLLNKHIETDVVDSRGKAYGVEFMLKRAAGKLNGWLSYTYSRSFLQTVSPYASEVVNKGDYYPSNYDKPHAVNFVGNYKFSRRFNFSLNMTYSTGRPITLPLAKYELGGNYRLYYSDRNQYRIPDYFRTDISINIEGNHKIKKLAHSSWTFAVYNLTGRANAYSVFFRSENGQVKGYKLSVFAQPIPTVTYNFKF</sequence>
<evidence type="ECO:0000256" key="6">
    <source>
        <dbReference type="ARBA" id="ARBA00023237"/>
    </source>
</evidence>
<dbReference type="InterPro" id="IPR012910">
    <property type="entry name" value="Plug_dom"/>
</dbReference>
<dbReference type="AlphaFoldDB" id="A0A1M5WZU6"/>
<feature type="chain" id="PRO_5012296644" evidence="8">
    <location>
        <begin position="24"/>
        <end position="923"/>
    </location>
</feature>